<keyword evidence="6" id="KW-0143">Chaperone</keyword>
<comment type="similarity">
    <text evidence="7">Belongs to the ATX1 family.</text>
</comment>
<evidence type="ECO:0000313" key="9">
    <source>
        <dbReference type="EMBL" id="KIK95237.1"/>
    </source>
</evidence>
<sequence>MVRGNRCALMTSNRNCHQSIQGEYQFNVKMSCEGCSGAVNRALAKVEGITYEVKLKEQQVNVKGDVPYDTILEKIKKTGKEVGASSSHLFEARCWRHKSIGWPPHLVCRT</sequence>
<dbReference type="AlphaFoldDB" id="A0A0D0DD86"/>
<evidence type="ECO:0000313" key="10">
    <source>
        <dbReference type="Proteomes" id="UP000054538"/>
    </source>
</evidence>
<dbReference type="InterPro" id="IPR051881">
    <property type="entry name" value="Copper_transport_ATOX1-like"/>
</dbReference>
<reference evidence="9 10" key="1">
    <citation type="submission" date="2014-04" db="EMBL/GenBank/DDBJ databases">
        <authorList>
            <consortium name="DOE Joint Genome Institute"/>
            <person name="Kuo A."/>
            <person name="Kohler A."/>
            <person name="Jargeat P."/>
            <person name="Nagy L.G."/>
            <person name="Floudas D."/>
            <person name="Copeland A."/>
            <person name="Barry K.W."/>
            <person name="Cichocki N."/>
            <person name="Veneault-Fourrey C."/>
            <person name="LaButti K."/>
            <person name="Lindquist E.A."/>
            <person name="Lipzen A."/>
            <person name="Lundell T."/>
            <person name="Morin E."/>
            <person name="Murat C."/>
            <person name="Sun H."/>
            <person name="Tunlid A."/>
            <person name="Henrissat B."/>
            <person name="Grigoriev I.V."/>
            <person name="Hibbett D.S."/>
            <person name="Martin F."/>
            <person name="Nordberg H.P."/>
            <person name="Cantor M.N."/>
            <person name="Hua S.X."/>
        </authorList>
    </citation>
    <scope>NUCLEOTIDE SEQUENCE [LARGE SCALE GENOMIC DNA]</scope>
    <source>
        <strain evidence="9 10">Ve08.2h10</strain>
    </source>
</reference>
<evidence type="ECO:0000256" key="6">
    <source>
        <dbReference type="ARBA" id="ARBA00023186"/>
    </source>
</evidence>
<evidence type="ECO:0000256" key="2">
    <source>
        <dbReference type="ARBA" id="ARBA00022723"/>
    </source>
</evidence>
<evidence type="ECO:0000259" key="8">
    <source>
        <dbReference type="PROSITE" id="PS50846"/>
    </source>
</evidence>
<dbReference type="GO" id="GO:0046872">
    <property type="term" value="F:metal ion binding"/>
    <property type="evidence" value="ECO:0007669"/>
    <property type="project" value="UniProtKB-KW"/>
</dbReference>
<evidence type="ECO:0000256" key="5">
    <source>
        <dbReference type="ARBA" id="ARBA00023065"/>
    </source>
</evidence>
<dbReference type="GO" id="GO:0006825">
    <property type="term" value="P:copper ion transport"/>
    <property type="evidence" value="ECO:0007669"/>
    <property type="project" value="UniProtKB-KW"/>
</dbReference>
<keyword evidence="2" id="KW-0479">Metal-binding</keyword>
<dbReference type="InParanoid" id="A0A0D0DD86"/>
<dbReference type="OrthoDB" id="689350at2759"/>
<accession>A0A0D0DD86</accession>
<dbReference type="InterPro" id="IPR036163">
    <property type="entry name" value="HMA_dom_sf"/>
</dbReference>
<dbReference type="InterPro" id="IPR006121">
    <property type="entry name" value="HMA_dom"/>
</dbReference>
<keyword evidence="3" id="KW-0187">Copper transport</keyword>
<dbReference type="FunCoup" id="A0A0D0DD86">
    <property type="interactions" value="340"/>
</dbReference>
<dbReference type="PANTHER" id="PTHR46365">
    <property type="entry name" value="COPPER TRANSPORT PROTEIN ATOX1"/>
    <property type="match status" value="1"/>
</dbReference>
<dbReference type="Proteomes" id="UP000054538">
    <property type="component" value="Unassembled WGS sequence"/>
</dbReference>
<reference evidence="10" key="2">
    <citation type="submission" date="2015-01" db="EMBL/GenBank/DDBJ databases">
        <title>Evolutionary Origins and Diversification of the Mycorrhizal Mutualists.</title>
        <authorList>
            <consortium name="DOE Joint Genome Institute"/>
            <consortium name="Mycorrhizal Genomics Consortium"/>
            <person name="Kohler A."/>
            <person name="Kuo A."/>
            <person name="Nagy L.G."/>
            <person name="Floudas D."/>
            <person name="Copeland A."/>
            <person name="Barry K.W."/>
            <person name="Cichocki N."/>
            <person name="Veneault-Fourrey C."/>
            <person name="LaButti K."/>
            <person name="Lindquist E.A."/>
            <person name="Lipzen A."/>
            <person name="Lundell T."/>
            <person name="Morin E."/>
            <person name="Murat C."/>
            <person name="Riley R."/>
            <person name="Ohm R."/>
            <person name="Sun H."/>
            <person name="Tunlid A."/>
            <person name="Henrissat B."/>
            <person name="Grigoriev I.V."/>
            <person name="Hibbett D.S."/>
            <person name="Martin F."/>
        </authorList>
    </citation>
    <scope>NUCLEOTIDE SEQUENCE [LARGE SCALE GENOMIC DNA]</scope>
    <source>
        <strain evidence="10">Ve08.2h10</strain>
    </source>
</reference>
<evidence type="ECO:0000256" key="1">
    <source>
        <dbReference type="ARBA" id="ARBA00022448"/>
    </source>
</evidence>
<proteinExistence type="inferred from homology"/>
<dbReference type="PANTHER" id="PTHR46365:SF1">
    <property type="entry name" value="COPPER TRANSPORT PROTEIN ATOX1"/>
    <property type="match status" value="1"/>
</dbReference>
<dbReference type="GO" id="GO:0016531">
    <property type="term" value="F:copper chaperone activity"/>
    <property type="evidence" value="ECO:0007669"/>
    <property type="project" value="TreeGrafter"/>
</dbReference>
<feature type="domain" description="HMA" evidence="8">
    <location>
        <begin position="21"/>
        <end position="83"/>
    </location>
</feature>
<dbReference type="STRING" id="930991.A0A0D0DD86"/>
<dbReference type="InterPro" id="IPR017969">
    <property type="entry name" value="Heavy-metal-associated_CS"/>
</dbReference>
<keyword evidence="5" id="KW-0406">Ion transport</keyword>
<dbReference type="PROSITE" id="PS01047">
    <property type="entry name" value="HMA_1"/>
    <property type="match status" value="1"/>
</dbReference>
<name>A0A0D0DD86_9AGAM</name>
<evidence type="ECO:0000256" key="4">
    <source>
        <dbReference type="ARBA" id="ARBA00023008"/>
    </source>
</evidence>
<dbReference type="SUPFAM" id="SSF55008">
    <property type="entry name" value="HMA, heavy metal-associated domain"/>
    <property type="match status" value="1"/>
</dbReference>
<dbReference type="EMBL" id="KN825054">
    <property type="protein sequence ID" value="KIK95237.1"/>
    <property type="molecule type" value="Genomic_DNA"/>
</dbReference>
<dbReference type="Gene3D" id="3.30.70.100">
    <property type="match status" value="1"/>
</dbReference>
<dbReference type="HOGENOM" id="CLU_2171848_0_0_1"/>
<dbReference type="PROSITE" id="PS50846">
    <property type="entry name" value="HMA_2"/>
    <property type="match status" value="1"/>
</dbReference>
<evidence type="ECO:0000256" key="7">
    <source>
        <dbReference type="ARBA" id="ARBA00038171"/>
    </source>
</evidence>
<dbReference type="Pfam" id="PF00403">
    <property type="entry name" value="HMA"/>
    <property type="match status" value="1"/>
</dbReference>
<evidence type="ECO:0000256" key="3">
    <source>
        <dbReference type="ARBA" id="ARBA00022796"/>
    </source>
</evidence>
<gene>
    <name evidence="9" type="ORF">PAXRUDRAFT_398535</name>
</gene>
<dbReference type="CDD" id="cd00371">
    <property type="entry name" value="HMA"/>
    <property type="match status" value="1"/>
</dbReference>
<organism evidence="9 10">
    <name type="scientific">Paxillus rubicundulus Ve08.2h10</name>
    <dbReference type="NCBI Taxonomy" id="930991"/>
    <lineage>
        <taxon>Eukaryota</taxon>
        <taxon>Fungi</taxon>
        <taxon>Dikarya</taxon>
        <taxon>Basidiomycota</taxon>
        <taxon>Agaricomycotina</taxon>
        <taxon>Agaricomycetes</taxon>
        <taxon>Agaricomycetidae</taxon>
        <taxon>Boletales</taxon>
        <taxon>Paxilineae</taxon>
        <taxon>Paxillaceae</taxon>
        <taxon>Paxillus</taxon>
    </lineage>
</organism>
<keyword evidence="4" id="KW-0186">Copper</keyword>
<keyword evidence="10" id="KW-1185">Reference proteome</keyword>
<protein>
    <recommendedName>
        <fullName evidence="8">HMA domain-containing protein</fullName>
    </recommendedName>
</protein>
<dbReference type="FunFam" id="3.30.70.100:FF:000008">
    <property type="entry name" value="Copper transport protein ATOX1"/>
    <property type="match status" value="1"/>
</dbReference>
<dbReference type="GO" id="GO:0005829">
    <property type="term" value="C:cytosol"/>
    <property type="evidence" value="ECO:0007669"/>
    <property type="project" value="TreeGrafter"/>
</dbReference>
<keyword evidence="1" id="KW-0813">Transport</keyword>